<dbReference type="Pfam" id="PF00072">
    <property type="entry name" value="Response_reg"/>
    <property type="match status" value="1"/>
</dbReference>
<dbReference type="SMART" id="SM00388">
    <property type="entry name" value="HisKA"/>
    <property type="match status" value="1"/>
</dbReference>
<protein>
    <submittedName>
        <fullName evidence="7">Uncharacterized protein</fullName>
    </submittedName>
</protein>
<dbReference type="Pfam" id="PF26131">
    <property type="entry name" value="PAS-like"/>
    <property type="match status" value="1"/>
</dbReference>
<dbReference type="SMART" id="SM00387">
    <property type="entry name" value="HATPase_c"/>
    <property type="match status" value="1"/>
</dbReference>
<feature type="region of interest" description="Disordered" evidence="4">
    <location>
        <begin position="1118"/>
        <end position="1148"/>
    </location>
</feature>
<dbReference type="SMART" id="SM00448">
    <property type="entry name" value="REC"/>
    <property type="match status" value="1"/>
</dbReference>
<dbReference type="SUPFAM" id="SSF55781">
    <property type="entry name" value="GAF domain-like"/>
    <property type="match status" value="1"/>
</dbReference>
<dbReference type="SMART" id="SM00086">
    <property type="entry name" value="PAC"/>
    <property type="match status" value="2"/>
</dbReference>
<dbReference type="SUPFAM" id="SSF52172">
    <property type="entry name" value="CheY-like"/>
    <property type="match status" value="1"/>
</dbReference>
<keyword evidence="3" id="KW-0175">Coiled coil</keyword>
<dbReference type="CDD" id="cd00082">
    <property type="entry name" value="HisKA"/>
    <property type="match status" value="1"/>
</dbReference>
<dbReference type="SUPFAM" id="SSF47384">
    <property type="entry name" value="Homodimeric domain of signal transducing histidine kinase"/>
    <property type="match status" value="1"/>
</dbReference>
<dbReference type="Proteomes" id="UP000800040">
    <property type="component" value="Unassembled WGS sequence"/>
</dbReference>
<dbReference type="PANTHER" id="PTHR43719">
    <property type="entry name" value="TWO-COMPONENT HISTIDINE KINASE"/>
    <property type="match status" value="1"/>
</dbReference>
<evidence type="ECO:0000256" key="2">
    <source>
        <dbReference type="PROSITE-ProRule" id="PRU00169"/>
    </source>
</evidence>
<feature type="domain" description="Histidine kinase" evidence="5">
    <location>
        <begin position="814"/>
        <end position="1093"/>
    </location>
</feature>
<dbReference type="Pfam" id="PF08447">
    <property type="entry name" value="PAS_3"/>
    <property type="match status" value="1"/>
</dbReference>
<dbReference type="InterPro" id="IPR035965">
    <property type="entry name" value="PAS-like_dom_sf"/>
</dbReference>
<dbReference type="InterPro" id="IPR050956">
    <property type="entry name" value="2C_system_His_kinase"/>
</dbReference>
<gene>
    <name evidence="7" type="ORF">BDW02DRAFT_136807</name>
</gene>
<dbReference type="PROSITE" id="PS50109">
    <property type="entry name" value="HIS_KIN"/>
    <property type="match status" value="1"/>
</dbReference>
<accession>A0A6A5K4Q0</accession>
<dbReference type="InterPro" id="IPR058846">
    <property type="entry name" value="PAS-like"/>
</dbReference>
<dbReference type="InterPro" id="IPR013655">
    <property type="entry name" value="PAS_fold_3"/>
</dbReference>
<evidence type="ECO:0000313" key="7">
    <source>
        <dbReference type="EMBL" id="KAF1829697.1"/>
    </source>
</evidence>
<dbReference type="Gene3D" id="3.30.565.10">
    <property type="entry name" value="Histidine kinase-like ATPase, C-terminal domain"/>
    <property type="match status" value="1"/>
</dbReference>
<feature type="modified residue" description="4-aspartylphosphate" evidence="2">
    <location>
        <position position="1225"/>
    </location>
</feature>
<dbReference type="NCBIfam" id="TIGR00229">
    <property type="entry name" value="sensory_box"/>
    <property type="match status" value="1"/>
</dbReference>
<dbReference type="Gene3D" id="3.30.450.20">
    <property type="entry name" value="PAS domain"/>
    <property type="match status" value="3"/>
</dbReference>
<dbReference type="InterPro" id="IPR000014">
    <property type="entry name" value="PAS"/>
</dbReference>
<dbReference type="InterPro" id="IPR005467">
    <property type="entry name" value="His_kinase_dom"/>
</dbReference>
<dbReference type="SMART" id="SM00091">
    <property type="entry name" value="PAS"/>
    <property type="match status" value="2"/>
</dbReference>
<dbReference type="Gene3D" id="1.10.287.130">
    <property type="match status" value="1"/>
</dbReference>
<dbReference type="SUPFAM" id="SSF55874">
    <property type="entry name" value="ATPase domain of HSP90 chaperone/DNA topoisomerase II/histidine kinase"/>
    <property type="match status" value="1"/>
</dbReference>
<proteinExistence type="predicted"/>
<name>A0A6A5K4Q0_9PLEO</name>
<evidence type="ECO:0000259" key="6">
    <source>
        <dbReference type="PROSITE" id="PS50110"/>
    </source>
</evidence>
<dbReference type="Gene3D" id="3.40.50.2300">
    <property type="match status" value="1"/>
</dbReference>
<dbReference type="PRINTS" id="PR00344">
    <property type="entry name" value="BCTRLSENSOR"/>
</dbReference>
<organism evidence="7 8">
    <name type="scientific">Decorospora gaudefroyi</name>
    <dbReference type="NCBI Taxonomy" id="184978"/>
    <lineage>
        <taxon>Eukaryota</taxon>
        <taxon>Fungi</taxon>
        <taxon>Dikarya</taxon>
        <taxon>Ascomycota</taxon>
        <taxon>Pezizomycotina</taxon>
        <taxon>Dothideomycetes</taxon>
        <taxon>Pleosporomycetidae</taxon>
        <taxon>Pleosporales</taxon>
        <taxon>Pleosporineae</taxon>
        <taxon>Pleosporaceae</taxon>
        <taxon>Decorospora</taxon>
    </lineage>
</organism>
<dbReference type="CDD" id="cd17546">
    <property type="entry name" value="REC_hyHK_CKI1_RcsC-like"/>
    <property type="match status" value="1"/>
</dbReference>
<feature type="coiled-coil region" evidence="3">
    <location>
        <begin position="484"/>
        <end position="525"/>
    </location>
</feature>
<dbReference type="InterPro" id="IPR003661">
    <property type="entry name" value="HisK_dim/P_dom"/>
</dbReference>
<dbReference type="Pfam" id="PF02518">
    <property type="entry name" value="HATPase_c"/>
    <property type="match status" value="1"/>
</dbReference>
<dbReference type="SUPFAM" id="SSF55785">
    <property type="entry name" value="PYP-like sensor domain (PAS domain)"/>
    <property type="match status" value="2"/>
</dbReference>
<dbReference type="InterPro" id="IPR001789">
    <property type="entry name" value="Sig_transdc_resp-reg_receiver"/>
</dbReference>
<dbReference type="InterPro" id="IPR036097">
    <property type="entry name" value="HisK_dim/P_sf"/>
</dbReference>
<feature type="domain" description="Response regulatory" evidence="6">
    <location>
        <begin position="1152"/>
        <end position="1296"/>
    </location>
</feature>
<dbReference type="InterPro" id="IPR004358">
    <property type="entry name" value="Sig_transdc_His_kin-like_C"/>
</dbReference>
<keyword evidence="1 2" id="KW-0597">Phosphoprotein</keyword>
<dbReference type="PANTHER" id="PTHR43719:SF30">
    <property type="entry name" value="TWO-COMPONENT SYSTEM RESPONSE REGULATOR"/>
    <property type="match status" value="1"/>
</dbReference>
<evidence type="ECO:0000256" key="3">
    <source>
        <dbReference type="SAM" id="Coils"/>
    </source>
</evidence>
<dbReference type="InterPro" id="IPR003594">
    <property type="entry name" value="HATPase_dom"/>
</dbReference>
<dbReference type="GO" id="GO:0000155">
    <property type="term" value="F:phosphorelay sensor kinase activity"/>
    <property type="evidence" value="ECO:0007669"/>
    <property type="project" value="InterPro"/>
</dbReference>
<evidence type="ECO:0000256" key="1">
    <source>
        <dbReference type="ARBA" id="ARBA00022553"/>
    </source>
</evidence>
<dbReference type="EMBL" id="ML975429">
    <property type="protein sequence ID" value="KAF1829697.1"/>
    <property type="molecule type" value="Genomic_DNA"/>
</dbReference>
<dbReference type="Pfam" id="PF00512">
    <property type="entry name" value="HisKA"/>
    <property type="match status" value="1"/>
</dbReference>
<evidence type="ECO:0000259" key="5">
    <source>
        <dbReference type="PROSITE" id="PS50109"/>
    </source>
</evidence>
<reference evidence="7" key="1">
    <citation type="submission" date="2020-01" db="EMBL/GenBank/DDBJ databases">
        <authorList>
            <consortium name="DOE Joint Genome Institute"/>
            <person name="Haridas S."/>
            <person name="Albert R."/>
            <person name="Binder M."/>
            <person name="Bloem J."/>
            <person name="Labutti K."/>
            <person name="Salamov A."/>
            <person name="Andreopoulos B."/>
            <person name="Baker S.E."/>
            <person name="Barry K."/>
            <person name="Bills G."/>
            <person name="Bluhm B.H."/>
            <person name="Cannon C."/>
            <person name="Castanera R."/>
            <person name="Culley D.E."/>
            <person name="Daum C."/>
            <person name="Ezra D."/>
            <person name="Gonzalez J.B."/>
            <person name="Henrissat B."/>
            <person name="Kuo A."/>
            <person name="Liang C."/>
            <person name="Lipzen A."/>
            <person name="Lutzoni F."/>
            <person name="Magnuson J."/>
            <person name="Mondo S."/>
            <person name="Nolan M."/>
            <person name="Ohm R."/>
            <person name="Pangilinan J."/>
            <person name="Park H.-J."/>
            <person name="Ramirez L."/>
            <person name="Alfaro M."/>
            <person name="Sun H."/>
            <person name="Tritt A."/>
            <person name="Yoshinaga Y."/>
            <person name="Zwiers L.-H."/>
            <person name="Turgeon B.G."/>
            <person name="Goodwin S.B."/>
            <person name="Spatafora J.W."/>
            <person name="Crous P.W."/>
            <person name="Grigoriev I.V."/>
        </authorList>
    </citation>
    <scope>NUCLEOTIDE SEQUENCE</scope>
    <source>
        <strain evidence="7">P77</strain>
    </source>
</reference>
<evidence type="ECO:0000256" key="4">
    <source>
        <dbReference type="SAM" id="MobiDB-lite"/>
    </source>
</evidence>
<evidence type="ECO:0000313" key="8">
    <source>
        <dbReference type="Proteomes" id="UP000800040"/>
    </source>
</evidence>
<dbReference type="InterPro" id="IPR011006">
    <property type="entry name" value="CheY-like_superfamily"/>
</dbReference>
<sequence>MPDSVQGPVDDWPRRSAMEADIRQLYDSDPRPTFIVDGHAQSTTIYHVNTALLAIREVALSLHSHDALRDWWDPASRVASRHQKEFRHGRYRWAKFIACQRWLVVTVLEQPRPSDEQRPHLLEPAQLSRVASPLQETRPATIFTVKIQSKELREHIDYIRAVKWSQTSLGPINTWSYELNVLVTTLMLDTRPTALFLGPERTILYNLAYGAVSGSRHPAILGRSIIDAWPELADPVSATIARAQQTSFVDAPAEEYHFMVERYGFVEEAFFMWSLVPLVGVGNIDGMYSIVTEITKQRLLERRVDALLKVGQLTSKARDTADFWRKIAEAITPYEYDFPVAILYSQCELLDIPDSTGVRKGPLDRSTLEWQIGYEANHPAIPKHIDLGADHGLRRVMTESARSGAALVHSEEDGVLPVSLYHDIQQRAFGDPLRAFLTIPIRTYDQTIVGYLFMGVNTRRPYDAEYKDWIKVFSNLLGASAASVALHEEEIRNRQQQEEQAARDREALNAEVAVLTQEASHAAEKLQNFHDIANEVGLGYFEIDANGMLVHANETYFTQTGHWRDIASAPPFAYRECVYEEDLEMVETHWKTLVAGEPVTFEIRWKKQPNDEQWSENDHRAYLWTLCACVPIKSEDGTVTGVFGCNTDISAQKEATRTAILQSEAERRLASFTELAPVGMYHLDAGLRMKYCNEKWFHITGFPKVPLAQIDWREVVHEDDMALIYREIDVCWHKKTSHTFSIRLRKQWTAPDGVITPTWILVIATTQFDREGNPDSIMGTMTDISQLKWAEEIQKSRVKDALESKRQQENFIDMTSHEMRNPLSAMVQCADSIYSSLRAMGVLTREDALAAQPILHTQLNDMIKTSLEAIETIQACATHQKRIVDDILTLSKLDSKLLVISPIILQPVTLLQDAYKMFRDEANKVEVHLEARCDPSISALKVDWAILDPSRVLQVLINLLTNAIKFTQGQPTRNVEVIMGASLEAERLPEVEYVPQEALRKEFLAQSEWDHAGEVFYLSFTVKDTGCGLSPEHKAKLFLRFSQATPKTHVQYGGSGLGLFISRELTEMQGGSIGVASTQNVGSTFSFYIKSRRAPAPSHKLFPDPQVFSRTKAQIICDQNTSPDTPGAQAPEEKQKEKEDEGEDGQEETNYHILVVEDNLINQRVLSNLLKKLGCTVHVTNHGLEALSILERSTFASSLPPSTQQEASPSSIPSHPIPLSVILMDVEMPIMDGLTCTRRIRAMEASGQLRGHVPIIAVSANARREQVELAKEAGMDDAICKPFRIPELMHMIQKLGIRGVGAVKG</sequence>
<dbReference type="InterPro" id="IPR001610">
    <property type="entry name" value="PAC"/>
</dbReference>
<keyword evidence="8" id="KW-1185">Reference proteome</keyword>
<dbReference type="OrthoDB" id="303614at2759"/>
<dbReference type="CDD" id="cd00130">
    <property type="entry name" value="PAS"/>
    <property type="match status" value="1"/>
</dbReference>
<dbReference type="PROSITE" id="PS50110">
    <property type="entry name" value="RESPONSE_REGULATORY"/>
    <property type="match status" value="1"/>
</dbReference>
<dbReference type="InterPro" id="IPR036890">
    <property type="entry name" value="HATPase_C_sf"/>
</dbReference>